<keyword evidence="5 10" id="KW-0662">Pyridine nucleotide biosynthesis</keyword>
<dbReference type="InterPro" id="IPR003473">
    <property type="entry name" value="NadA"/>
</dbReference>
<dbReference type="GO" id="GO:0008987">
    <property type="term" value="F:quinolinate synthetase A activity"/>
    <property type="evidence" value="ECO:0007669"/>
    <property type="project" value="UniProtKB-UniRule"/>
</dbReference>
<feature type="binding site" evidence="10">
    <location>
        <position position="310"/>
    </location>
    <ligand>
        <name>iminosuccinate</name>
        <dbReference type="ChEBI" id="CHEBI:77875"/>
    </ligand>
</feature>
<evidence type="ECO:0000256" key="6">
    <source>
        <dbReference type="ARBA" id="ARBA00022679"/>
    </source>
</evidence>
<comment type="similarity">
    <text evidence="10">Belongs to the quinolinate synthase family. Type 3 subfamily.</text>
</comment>
<evidence type="ECO:0000256" key="7">
    <source>
        <dbReference type="ARBA" id="ARBA00022723"/>
    </source>
</evidence>
<feature type="binding site" evidence="10">
    <location>
        <begin position="175"/>
        <end position="177"/>
    </location>
    <ligand>
        <name>iminosuccinate</name>
        <dbReference type="ChEBI" id="CHEBI:77875"/>
    </ligand>
</feature>
<comment type="caution">
    <text evidence="12">The sequence shown here is derived from an EMBL/GenBank/DDBJ whole genome shotgun (WGS) entry which is preliminary data.</text>
</comment>
<dbReference type="GO" id="GO:0005829">
    <property type="term" value="C:cytosol"/>
    <property type="evidence" value="ECO:0007669"/>
    <property type="project" value="TreeGrafter"/>
</dbReference>
<dbReference type="InterPro" id="IPR036094">
    <property type="entry name" value="NadA_sf"/>
</dbReference>
<sequence length="412" mass="45427">MTSRTGIRSTPDTPTASRSITASWSSPPDGRGEFRVSVSVLPVSGGHPFAVYAELPAGTIRERTWAAKRALGREAVILGHHYQRESVIEFADLRGDSLKLSQLAARQGDARWIVFCGVHFMAESADVLRRPHQTVVLPDMKAGCSMADMAGEEDVEEAWDRLTAHHGDTFVPVTYMNSSAALKAFCGARGGLVCTSSNARAVLEWAWARKRRVFFFPDQHLGRNTAHAMGVPLEAMAVWDYRPADLDRVNAACSRDDVRLVLWRGFCSVHTKFTPEQVREVRAADPSVRVLVHPECPFDVVDVADRVGSTEFIIDQVESASPGTSWAIGTEIHLVHRLAAAHPEQRIRSLQRNVCPCATMNRIDPAHLLWTLENLRDGQVVNAVRVPEPVKRDARAALDRMLALASTSAARD</sequence>
<dbReference type="HAMAP" id="MF_00569">
    <property type="entry name" value="NadA_type3"/>
    <property type="match status" value="1"/>
</dbReference>
<dbReference type="Pfam" id="PF02445">
    <property type="entry name" value="NadA"/>
    <property type="match status" value="1"/>
</dbReference>
<dbReference type="AlphaFoldDB" id="A0A9D6L7Z9"/>
<organism evidence="12 13">
    <name type="scientific">Eiseniibacteriota bacterium</name>
    <dbReference type="NCBI Taxonomy" id="2212470"/>
    <lineage>
        <taxon>Bacteria</taxon>
        <taxon>Candidatus Eiseniibacteriota</taxon>
    </lineage>
</organism>
<keyword evidence="6 10" id="KW-0808">Transferase</keyword>
<comment type="pathway">
    <text evidence="1 10">Cofactor biosynthesis; NAD(+) biosynthesis; quinolinate from iminoaspartate: step 1/1.</text>
</comment>
<dbReference type="GO" id="GO:0034628">
    <property type="term" value="P:'de novo' NAD+ biosynthetic process from L-aspartate"/>
    <property type="evidence" value="ECO:0007669"/>
    <property type="project" value="TreeGrafter"/>
</dbReference>
<feature type="binding site" evidence="10">
    <location>
        <position position="97"/>
    </location>
    <ligand>
        <name>iminosuccinate</name>
        <dbReference type="ChEBI" id="CHEBI:77875"/>
    </ligand>
</feature>
<keyword evidence="4 10" id="KW-0963">Cytoplasm</keyword>
<comment type="subcellular location">
    <subcellularLocation>
        <location evidence="10">Cytoplasm</location>
    </subcellularLocation>
</comment>
<evidence type="ECO:0000256" key="8">
    <source>
        <dbReference type="ARBA" id="ARBA00023004"/>
    </source>
</evidence>
<feature type="binding site" evidence="10">
    <location>
        <position position="267"/>
    </location>
    <ligand>
        <name>[4Fe-4S] cluster</name>
        <dbReference type="ChEBI" id="CHEBI:49883"/>
    </ligand>
</feature>
<name>A0A9D6L7Z9_UNCEI</name>
<feature type="binding site" evidence="10">
    <location>
        <position position="357"/>
    </location>
    <ligand>
        <name>[4Fe-4S] cluster</name>
        <dbReference type="ChEBI" id="CHEBI:49883"/>
    </ligand>
</feature>
<evidence type="ECO:0000256" key="5">
    <source>
        <dbReference type="ARBA" id="ARBA00022642"/>
    </source>
</evidence>
<dbReference type="NCBIfam" id="NF006883">
    <property type="entry name" value="PRK09375.2-4"/>
    <property type="match status" value="1"/>
</dbReference>
<feature type="binding site" evidence="10">
    <location>
        <position position="196"/>
    </location>
    <ligand>
        <name>iminosuccinate</name>
        <dbReference type="ChEBI" id="CHEBI:77875"/>
    </ligand>
</feature>
<keyword evidence="7 10" id="KW-0479">Metal-binding</keyword>
<proteinExistence type="inferred from homology"/>
<feature type="binding site" evidence="10">
    <location>
        <position position="80"/>
    </location>
    <ligand>
        <name>iminosuccinate</name>
        <dbReference type="ChEBI" id="CHEBI:77875"/>
    </ligand>
</feature>
<accession>A0A9D6L7Z9</accession>
<evidence type="ECO:0000256" key="11">
    <source>
        <dbReference type="SAM" id="MobiDB-lite"/>
    </source>
</evidence>
<dbReference type="PANTHER" id="PTHR30573:SF0">
    <property type="entry name" value="QUINOLINATE SYNTHASE, CHLOROPLASTIC"/>
    <property type="match status" value="1"/>
</dbReference>
<comment type="function">
    <text evidence="10">Catalyzes the condensation of iminoaspartate with dihydroxyacetone phosphate to form quinolinate.</text>
</comment>
<feature type="binding site" evidence="10">
    <location>
        <position position="144"/>
    </location>
    <ligand>
        <name>[4Fe-4S] cluster</name>
        <dbReference type="ChEBI" id="CHEBI:49883"/>
    </ligand>
</feature>
<dbReference type="EC" id="2.5.1.72" evidence="2 10"/>
<evidence type="ECO:0000256" key="10">
    <source>
        <dbReference type="HAMAP-Rule" id="MF_00569"/>
    </source>
</evidence>
<feature type="compositionally biased region" description="Polar residues" evidence="11">
    <location>
        <begin position="1"/>
        <end position="26"/>
    </location>
</feature>
<dbReference type="InterPro" id="IPR023515">
    <property type="entry name" value="Quinolinate_synth_A_type3"/>
</dbReference>
<keyword evidence="9 10" id="KW-0411">Iron-sulfur</keyword>
<evidence type="ECO:0000256" key="9">
    <source>
        <dbReference type="ARBA" id="ARBA00023014"/>
    </source>
</evidence>
<gene>
    <name evidence="10 12" type="primary">nadA</name>
    <name evidence="12" type="ORF">HY076_08445</name>
</gene>
<dbReference type="GO" id="GO:0046872">
    <property type="term" value="F:metal ion binding"/>
    <property type="evidence" value="ECO:0007669"/>
    <property type="project" value="UniProtKB-KW"/>
</dbReference>
<dbReference type="NCBIfam" id="TIGR00550">
    <property type="entry name" value="nadA"/>
    <property type="match status" value="1"/>
</dbReference>
<dbReference type="Proteomes" id="UP000807850">
    <property type="component" value="Unassembled WGS sequence"/>
</dbReference>
<evidence type="ECO:0000256" key="2">
    <source>
        <dbReference type="ARBA" id="ARBA00012669"/>
    </source>
</evidence>
<dbReference type="PANTHER" id="PTHR30573">
    <property type="entry name" value="QUINOLINATE SYNTHETASE A"/>
    <property type="match status" value="1"/>
</dbReference>
<keyword evidence="3 10" id="KW-0004">4Fe-4S</keyword>
<evidence type="ECO:0000256" key="4">
    <source>
        <dbReference type="ARBA" id="ARBA00022490"/>
    </source>
</evidence>
<comment type="cofactor">
    <cofactor evidence="10">
        <name>[4Fe-4S] cluster</name>
        <dbReference type="ChEBI" id="CHEBI:49883"/>
    </cofactor>
    <text evidence="10">Binds 1 [4Fe-4S] cluster per subunit.</text>
</comment>
<comment type="catalytic activity">
    <reaction evidence="10">
        <text>iminosuccinate + dihydroxyacetone phosphate = quinolinate + phosphate + 2 H2O + H(+)</text>
        <dbReference type="Rhea" id="RHEA:25888"/>
        <dbReference type="ChEBI" id="CHEBI:15377"/>
        <dbReference type="ChEBI" id="CHEBI:15378"/>
        <dbReference type="ChEBI" id="CHEBI:29959"/>
        <dbReference type="ChEBI" id="CHEBI:43474"/>
        <dbReference type="ChEBI" id="CHEBI:57642"/>
        <dbReference type="ChEBI" id="CHEBI:77875"/>
        <dbReference type="EC" id="2.5.1.72"/>
    </reaction>
</comment>
<dbReference type="SUPFAM" id="SSF142754">
    <property type="entry name" value="NadA-like"/>
    <property type="match status" value="1"/>
</dbReference>
<feature type="binding site" evidence="10">
    <location>
        <begin position="293"/>
        <end position="295"/>
    </location>
    <ligand>
        <name>iminosuccinate</name>
        <dbReference type="ChEBI" id="CHEBI:77875"/>
    </ligand>
</feature>
<dbReference type="Gene3D" id="3.40.50.10800">
    <property type="entry name" value="NadA-like"/>
    <property type="match status" value="3"/>
</dbReference>
<evidence type="ECO:0000256" key="3">
    <source>
        <dbReference type="ARBA" id="ARBA00022485"/>
    </source>
</evidence>
<evidence type="ECO:0000313" key="13">
    <source>
        <dbReference type="Proteomes" id="UP000807850"/>
    </source>
</evidence>
<reference evidence="12" key="1">
    <citation type="submission" date="2020-07" db="EMBL/GenBank/DDBJ databases">
        <title>Huge and variable diversity of episymbiotic CPR bacteria and DPANN archaea in groundwater ecosystems.</title>
        <authorList>
            <person name="He C.Y."/>
            <person name="Keren R."/>
            <person name="Whittaker M."/>
            <person name="Farag I.F."/>
            <person name="Doudna J."/>
            <person name="Cate J.H.D."/>
            <person name="Banfield J.F."/>
        </authorList>
    </citation>
    <scope>NUCLEOTIDE SEQUENCE</scope>
    <source>
        <strain evidence="12">NC_groundwater_928_Pr1_S-0.2um_72_17</strain>
    </source>
</reference>
<keyword evidence="8 10" id="KW-0408">Iron</keyword>
<protein>
    <recommendedName>
        <fullName evidence="2 10">Quinolinate synthase</fullName>
        <ecNumber evidence="2 10">2.5.1.72</ecNumber>
    </recommendedName>
</protein>
<dbReference type="EMBL" id="JACQAY010000278">
    <property type="protein sequence ID" value="MBI3540286.1"/>
    <property type="molecule type" value="Genomic_DNA"/>
</dbReference>
<evidence type="ECO:0000313" key="12">
    <source>
        <dbReference type="EMBL" id="MBI3540286.1"/>
    </source>
</evidence>
<feature type="region of interest" description="Disordered" evidence="11">
    <location>
        <begin position="1"/>
        <end position="31"/>
    </location>
</feature>
<evidence type="ECO:0000256" key="1">
    <source>
        <dbReference type="ARBA" id="ARBA00005065"/>
    </source>
</evidence>
<dbReference type="GO" id="GO:0051539">
    <property type="term" value="F:4 iron, 4 sulfur cluster binding"/>
    <property type="evidence" value="ECO:0007669"/>
    <property type="project" value="UniProtKB-KW"/>
</dbReference>